<gene>
    <name evidence="2" type="ORF">GGU10DRAFT_420697</name>
</gene>
<comment type="caution">
    <text evidence="2">The sequence shown here is derived from an EMBL/GenBank/DDBJ whole genome shotgun (WGS) entry which is preliminary data.</text>
</comment>
<feature type="region of interest" description="Disordered" evidence="1">
    <location>
        <begin position="1199"/>
        <end position="1220"/>
    </location>
</feature>
<sequence>MQHPESSEYLEELPKIQDIIFKKNSKSSHLKSRQHVKALGSLPNVPVSILHTAPSFASLPSSHFLDKLLESSDEEETDNPPDPLDDIVMDDDGVFLDREGEPLVFSAGESHSAKLARQDAVVYQSLYNLDFLETHSLLGEFDDSGTAERLDDFIEDSSDSIVGQISAAIEALATISDNDSGEIDEDEKMHDSFETTNSSDWFPHPSKTSFMLDMLDNLPRLRLSDDHLKAIIWVMRECGTPNVPFFSELRRTQKRLASELNLCPEHHVSSLGNHFFMTHPSKLFAMDWANPLVWKHLHVYPEISTIVSETYQASKWTEEVSLDELSPMWADWSSPNQHRHFYVNELALTSNSNYVVVLRWVTVDGIVYADVLHTQAEERTNSIHIDIISDQQSRIPAHLLIRNLPDLQAIYLDGIIFSNHSPVQYTSVNPLRVKAKGSPMFRLRVIPWSDDVSGNVSKQYNAHTNIYVTNANLPHQKLSQEYFIRYCSTSSVASSSEQFVALCQDFHEDHWTEAYDCELKQDILFQIIPHFLPADNPQQSETASHIGVNGNRNCRRDKIGGSEAEKESNEVYESLYHPGTPRTVTETVQIIQSQVRLACRGNPQDAVAHSCTLTGVKDKISQFWIEQILAKFKIHSERRLKNPQTHDPKLNDKNVKNEVRKAVVMQIMDEIEAELWGWVVTQPKASYDKLVESDPARSCLRPGDHFNPLLRTRGVDPHKDTPGEMLHTWLLGNDKYIWYFTNTARGPENEANFAVRLQCSFLDGLTIAPPRAEYIIKYKNSLIGKHFKTIQQLAIFHIRTMCSPEIFELWKATGELGAFLWVPEIRDMDAYLHDLQILIDNLLDCWAATDPRRIITKIKIHVLVHLPDDIRRFGPSVIFATEIFECFNAVFRMCSILSNHLAPSRDIALTLADKERFKHMVSGGWWKDLASDSFVQAGPSIHDYLKRDSQLQRRLGWADDTSVKAGLVKLSPIPHMGTTRGKRQAYPWAVCTQGIIIHNELDLANNIQTSDWNECSLVTSCSKDLCRVGTWVFFSHEMDRLIGRIIRILSRSGIEKPSEDSYILIQHFQVLNENDPVINMPILIDVKSVFSVRPKDILFNFNTQHDCINGKCKIIQSTSYVLQERIETEKFKKVVEHSDDTRFFLNMHGLHNAHLIREALPRHLVAPTHLIDDRVAFHKQLAAGLQITGVEKRALKKAKAAATRAKNKQAKEAPSNIQKN</sequence>
<organism evidence="2 3">
    <name type="scientific">Lentinula aff. detonsa</name>
    <dbReference type="NCBI Taxonomy" id="2804958"/>
    <lineage>
        <taxon>Eukaryota</taxon>
        <taxon>Fungi</taxon>
        <taxon>Dikarya</taxon>
        <taxon>Basidiomycota</taxon>
        <taxon>Agaricomycotina</taxon>
        <taxon>Agaricomycetes</taxon>
        <taxon>Agaricomycetidae</taxon>
        <taxon>Agaricales</taxon>
        <taxon>Marasmiineae</taxon>
        <taxon>Omphalotaceae</taxon>
        <taxon>Lentinula</taxon>
    </lineage>
</organism>
<reference evidence="2" key="1">
    <citation type="submission" date="2022-08" db="EMBL/GenBank/DDBJ databases">
        <authorList>
            <consortium name="DOE Joint Genome Institute"/>
            <person name="Min B."/>
            <person name="Riley R."/>
            <person name="Sierra-Patev S."/>
            <person name="Naranjo-Ortiz M."/>
            <person name="Looney B."/>
            <person name="Konkel Z."/>
            <person name="Slot J.C."/>
            <person name="Sakamoto Y."/>
            <person name="Steenwyk J.L."/>
            <person name="Rokas A."/>
            <person name="Carro J."/>
            <person name="Camarero S."/>
            <person name="Ferreira P."/>
            <person name="Molpeceres G."/>
            <person name="Ruiz-Duenas F.J."/>
            <person name="Serrano A."/>
            <person name="Henrissat B."/>
            <person name="Drula E."/>
            <person name="Hughes K.W."/>
            <person name="Mata J.L."/>
            <person name="Ishikawa N.K."/>
            <person name="Vargas-Isla R."/>
            <person name="Ushijima S."/>
            <person name="Smith C.A."/>
            <person name="Ahrendt S."/>
            <person name="Andreopoulos W."/>
            <person name="He G."/>
            <person name="Labutti K."/>
            <person name="Lipzen A."/>
            <person name="Ng V."/>
            <person name="Sandor L."/>
            <person name="Barry K."/>
            <person name="Martinez A.T."/>
            <person name="Xiao Y."/>
            <person name="Gibbons J.G."/>
            <person name="Terashima K."/>
            <person name="Hibbett D.S."/>
            <person name="Grigoriev I.V."/>
        </authorList>
    </citation>
    <scope>NUCLEOTIDE SEQUENCE</scope>
    <source>
        <strain evidence="2">TFB10291</strain>
    </source>
</reference>
<dbReference type="PANTHER" id="PTHR31912">
    <property type="entry name" value="IP13529P"/>
    <property type="match status" value="1"/>
</dbReference>
<accession>A0AA38NM66</accession>
<feature type="compositionally biased region" description="Basic and acidic residues" evidence="1">
    <location>
        <begin position="554"/>
        <end position="569"/>
    </location>
</feature>
<protein>
    <submittedName>
        <fullName evidence="2">Uncharacterized protein</fullName>
    </submittedName>
</protein>
<feature type="region of interest" description="Disordered" evidence="1">
    <location>
        <begin position="538"/>
        <end position="570"/>
    </location>
</feature>
<keyword evidence="3" id="KW-1185">Reference proteome</keyword>
<evidence type="ECO:0000313" key="3">
    <source>
        <dbReference type="Proteomes" id="UP001163798"/>
    </source>
</evidence>
<dbReference type="Proteomes" id="UP001163798">
    <property type="component" value="Unassembled WGS sequence"/>
</dbReference>
<dbReference type="AlphaFoldDB" id="A0AA38NM66"/>
<evidence type="ECO:0000256" key="1">
    <source>
        <dbReference type="SAM" id="MobiDB-lite"/>
    </source>
</evidence>
<proteinExistence type="predicted"/>
<dbReference type="EMBL" id="MU793323">
    <property type="protein sequence ID" value="KAJ3786078.1"/>
    <property type="molecule type" value="Genomic_DNA"/>
</dbReference>
<name>A0AA38NM66_9AGAR</name>
<evidence type="ECO:0000313" key="2">
    <source>
        <dbReference type="EMBL" id="KAJ3786078.1"/>
    </source>
</evidence>
<dbReference type="PANTHER" id="PTHR31912:SF34">
    <property type="entry name" value="NOTOCHORD-RELATED PROTEIN"/>
    <property type="match status" value="1"/>
</dbReference>